<accession>A0AAE1SH01</accession>
<sequence length="452" mass="51125">MNVKVEKSRIIKPLYETTPHPTTSHISLSIFDKVTFDTHIAAIYVYHPPTPPTCAIELGLKKTLAIYREMAGRLGKDESGNVVIFLNDKGVRFIEAKVESALDHSILLKPTPILLSLQPSYKDVDGLIQIQITRFICGSMVIGLGIHHQVADGHSASNFLVAWSRATRGLGVNPLPFRDHTINIPRNPPFIKFEHEGIEFMSKRVKKEYSLDQTLQIQKNVTVEKFHFTRQFLTKLKAIASSKNGQERPYSTFQSLVAHLWRVMSHARNLHGSETTVIRIAVDGRMKIIPRAPDEYFGNLVLWAFPTTKVKDLLHEPLPYAAKLIHDAIRKVNKDYFMSFIDFANHEAIKRDLIPTADMNKPMLYPNLEVDSWLSFPAHDLDFGTGGPCSFMPSYYPVEGMILLVPSSNGEGGIDVFIPLLKDNLPTFKKFCYAINFMQVKEAHSSIIHSYL</sequence>
<dbReference type="InterPro" id="IPR050317">
    <property type="entry name" value="Plant_Fungal_Acyltransferase"/>
</dbReference>
<dbReference type="EMBL" id="JAVYJV010000006">
    <property type="protein sequence ID" value="KAK4369522.1"/>
    <property type="molecule type" value="Genomic_DNA"/>
</dbReference>
<reference evidence="4" key="1">
    <citation type="submission" date="2023-12" db="EMBL/GenBank/DDBJ databases">
        <title>Genome assembly of Anisodus tanguticus.</title>
        <authorList>
            <person name="Wang Y.-J."/>
        </authorList>
    </citation>
    <scope>NUCLEOTIDE SEQUENCE</scope>
    <source>
        <strain evidence="4">KB-2021</strain>
        <tissue evidence="4">Leaf</tissue>
    </source>
</reference>
<comment type="caution">
    <text evidence="4">The sequence shown here is derived from an EMBL/GenBank/DDBJ whole genome shotgun (WGS) entry which is preliminary data.</text>
</comment>
<gene>
    <name evidence="4" type="ORF">RND71_013314</name>
</gene>
<evidence type="ECO:0000313" key="5">
    <source>
        <dbReference type="Proteomes" id="UP001291623"/>
    </source>
</evidence>
<comment type="similarity">
    <text evidence="1">Belongs to the plant acyltransferase family.</text>
</comment>
<dbReference type="GO" id="GO:0016747">
    <property type="term" value="F:acyltransferase activity, transferring groups other than amino-acyl groups"/>
    <property type="evidence" value="ECO:0007669"/>
    <property type="project" value="TreeGrafter"/>
</dbReference>
<evidence type="ECO:0000256" key="3">
    <source>
        <dbReference type="ARBA" id="ARBA00023315"/>
    </source>
</evidence>
<keyword evidence="2" id="KW-0808">Transferase</keyword>
<dbReference type="PANTHER" id="PTHR31642">
    <property type="entry name" value="TRICHOTHECENE 3-O-ACETYLTRANSFERASE"/>
    <property type="match status" value="1"/>
</dbReference>
<dbReference type="InterPro" id="IPR023213">
    <property type="entry name" value="CAT-like_dom_sf"/>
</dbReference>
<dbReference type="Gene3D" id="3.30.559.10">
    <property type="entry name" value="Chloramphenicol acetyltransferase-like domain"/>
    <property type="match status" value="2"/>
</dbReference>
<keyword evidence="5" id="KW-1185">Reference proteome</keyword>
<protein>
    <submittedName>
        <fullName evidence="4">Uncharacterized protein</fullName>
    </submittedName>
</protein>
<dbReference type="Pfam" id="PF02458">
    <property type="entry name" value="Transferase"/>
    <property type="match status" value="1"/>
</dbReference>
<proteinExistence type="inferred from homology"/>
<dbReference type="AlphaFoldDB" id="A0AAE1SH01"/>
<keyword evidence="3" id="KW-0012">Acyltransferase</keyword>
<dbReference type="Proteomes" id="UP001291623">
    <property type="component" value="Unassembled WGS sequence"/>
</dbReference>
<evidence type="ECO:0000256" key="2">
    <source>
        <dbReference type="ARBA" id="ARBA00022679"/>
    </source>
</evidence>
<evidence type="ECO:0000256" key="1">
    <source>
        <dbReference type="ARBA" id="ARBA00009861"/>
    </source>
</evidence>
<evidence type="ECO:0000313" key="4">
    <source>
        <dbReference type="EMBL" id="KAK4369522.1"/>
    </source>
</evidence>
<dbReference type="FunFam" id="3.30.559.10:FF:000008">
    <property type="entry name" value="Tryptamine hydroxycinnamoyl transferase"/>
    <property type="match status" value="1"/>
</dbReference>
<dbReference type="PANTHER" id="PTHR31642:SF13">
    <property type="entry name" value="AGMATINE HYDROXYCINNAMOYLTRANSFERASE 1"/>
    <property type="match status" value="1"/>
</dbReference>
<name>A0AAE1SH01_9SOLA</name>
<organism evidence="4 5">
    <name type="scientific">Anisodus tanguticus</name>
    <dbReference type="NCBI Taxonomy" id="243964"/>
    <lineage>
        <taxon>Eukaryota</taxon>
        <taxon>Viridiplantae</taxon>
        <taxon>Streptophyta</taxon>
        <taxon>Embryophyta</taxon>
        <taxon>Tracheophyta</taxon>
        <taxon>Spermatophyta</taxon>
        <taxon>Magnoliopsida</taxon>
        <taxon>eudicotyledons</taxon>
        <taxon>Gunneridae</taxon>
        <taxon>Pentapetalae</taxon>
        <taxon>asterids</taxon>
        <taxon>lamiids</taxon>
        <taxon>Solanales</taxon>
        <taxon>Solanaceae</taxon>
        <taxon>Solanoideae</taxon>
        <taxon>Hyoscyameae</taxon>
        <taxon>Anisodus</taxon>
    </lineage>
</organism>